<comment type="caution">
    <text evidence="2">The sequence shown here is derived from an EMBL/GenBank/DDBJ whole genome shotgun (WGS) entry which is preliminary data.</text>
</comment>
<dbReference type="Proteomes" id="UP000610558">
    <property type="component" value="Unassembled WGS sequence"/>
</dbReference>
<dbReference type="SUPFAM" id="SSF53300">
    <property type="entry name" value="vWA-like"/>
    <property type="match status" value="1"/>
</dbReference>
<dbReference type="InterPro" id="IPR002881">
    <property type="entry name" value="DUF58"/>
</dbReference>
<reference evidence="2" key="1">
    <citation type="submission" date="2020-09" db="EMBL/GenBank/DDBJ databases">
        <authorList>
            <person name="Yoon J.-W."/>
        </authorList>
    </citation>
    <scope>NUCLEOTIDE SEQUENCE</scope>
    <source>
        <strain evidence="2">KMU-158</strain>
    </source>
</reference>
<dbReference type="InterPro" id="IPR036465">
    <property type="entry name" value="vWFA_dom_sf"/>
</dbReference>
<gene>
    <name evidence="2" type="ORF">IB286_03400</name>
</gene>
<proteinExistence type="predicted"/>
<accession>A0A927C212</accession>
<evidence type="ECO:0000313" key="2">
    <source>
        <dbReference type="EMBL" id="MBD2858040.1"/>
    </source>
</evidence>
<name>A0A927C212_9GAMM</name>
<sequence length="318" mass="36362">MPHSQFTSRSMLSDIRGASVEQAQLIRCRFQAGQLKRPNSKQMGALQGQHMSPHKGRGLSFHHVREYQGGDEIRHIDWRVTARTTKAHTKIFEEERERPVIICLDQRRTMAFGSRTRFKSVSACHAAALLAWAGLESSDRIGGIIFQDHQHREIRPRRSQKNVLHFLHQACEANQALLTEQQSDETLALAQHFEALRRITRPGSSVFIISDFHGFDQAAERQLTLLARHNSVTAIQVFDELEAALPQTGNYPISNGKQRLQLRVTREIQTQFSNHFQARTQDLQGSLQRCRISLSQLSTEQEPLRILQQSFKQGMQLS</sequence>
<dbReference type="Pfam" id="PF01882">
    <property type="entry name" value="DUF58"/>
    <property type="match status" value="1"/>
</dbReference>
<dbReference type="EMBL" id="JACXLD010000001">
    <property type="protein sequence ID" value="MBD2858040.1"/>
    <property type="molecule type" value="Genomic_DNA"/>
</dbReference>
<evidence type="ECO:0000259" key="1">
    <source>
        <dbReference type="Pfam" id="PF01882"/>
    </source>
</evidence>
<organism evidence="2 3">
    <name type="scientific">Spongiibacter pelagi</name>
    <dbReference type="NCBI Taxonomy" id="2760804"/>
    <lineage>
        <taxon>Bacteria</taxon>
        <taxon>Pseudomonadati</taxon>
        <taxon>Pseudomonadota</taxon>
        <taxon>Gammaproteobacteria</taxon>
        <taxon>Cellvibrionales</taxon>
        <taxon>Spongiibacteraceae</taxon>
        <taxon>Spongiibacter</taxon>
    </lineage>
</organism>
<dbReference type="PANTHER" id="PTHR33608">
    <property type="entry name" value="BLL2464 PROTEIN"/>
    <property type="match status" value="1"/>
</dbReference>
<keyword evidence="3" id="KW-1185">Reference proteome</keyword>
<dbReference type="RefSeq" id="WP_190762408.1">
    <property type="nucleotide sequence ID" value="NZ_JACXLD010000001.1"/>
</dbReference>
<dbReference type="AlphaFoldDB" id="A0A927C212"/>
<protein>
    <submittedName>
        <fullName evidence="2">DUF58 domain-containing protein</fullName>
    </submittedName>
</protein>
<dbReference type="PANTHER" id="PTHR33608:SF12">
    <property type="entry name" value="DUF58 DOMAIN-CONTAINING PROTEIN"/>
    <property type="match status" value="1"/>
</dbReference>
<feature type="domain" description="DUF58" evidence="1">
    <location>
        <begin position="64"/>
        <end position="281"/>
    </location>
</feature>
<evidence type="ECO:0000313" key="3">
    <source>
        <dbReference type="Proteomes" id="UP000610558"/>
    </source>
</evidence>